<dbReference type="InterPro" id="IPR002885">
    <property type="entry name" value="PPR_rpt"/>
</dbReference>
<dbReference type="NCBIfam" id="TIGR00756">
    <property type="entry name" value="PPR"/>
    <property type="match status" value="6"/>
</dbReference>
<dbReference type="Pfam" id="PF20431">
    <property type="entry name" value="E_motif"/>
    <property type="match status" value="1"/>
</dbReference>
<dbReference type="EnsemblPlants" id="ONIVA10G12730.1">
    <property type="protein sequence ID" value="ONIVA10G12730.1"/>
    <property type="gene ID" value="ONIVA10G12730"/>
</dbReference>
<dbReference type="GO" id="GO:0099402">
    <property type="term" value="P:plant organ development"/>
    <property type="evidence" value="ECO:0007669"/>
    <property type="project" value="UniProtKB-ARBA"/>
</dbReference>
<feature type="repeat" description="PPR" evidence="3">
    <location>
        <begin position="584"/>
        <end position="614"/>
    </location>
</feature>
<dbReference type="FunFam" id="1.25.40.10:FF:000444">
    <property type="entry name" value="Pentatricopeptide repeat-containing protein"/>
    <property type="match status" value="1"/>
</dbReference>
<dbReference type="PANTHER" id="PTHR47926">
    <property type="entry name" value="PENTATRICOPEPTIDE REPEAT-CONTAINING PROTEIN"/>
    <property type="match status" value="1"/>
</dbReference>
<keyword evidence="2" id="KW-0809">Transit peptide</keyword>
<dbReference type="STRING" id="4536.A0A0E0ITA9"/>
<evidence type="ECO:0000313" key="4">
    <source>
        <dbReference type="EnsemblPlants" id="ONIVA10G12730.1"/>
    </source>
</evidence>
<evidence type="ECO:0000256" key="1">
    <source>
        <dbReference type="ARBA" id="ARBA00022737"/>
    </source>
</evidence>
<dbReference type="PANTHER" id="PTHR47926:SF357">
    <property type="entry name" value="PENTATRICOPEPTIDE REPEAT-CONTAINING PROTEIN"/>
    <property type="match status" value="1"/>
</dbReference>
<name>A0A0E0ITA9_ORYNI</name>
<dbReference type="InterPro" id="IPR046848">
    <property type="entry name" value="E_motif"/>
</dbReference>
<sequence length="897" mass="99474">MRFPQRRLLIRRVDLTPPPRPCCLRTTTFSTTAAAASPDRRLLAVLRGCVSPSHLSLGLQVHGRAVTAGLHATDTALQTRLVGMYVLARRFRDAVAVFSSLPRGAAACALPWNWLIRGLTMAGDYRSTLLFYLKMWAHPSAPLPDSHTFPYVVKSCAALGAIALGRLVHRTARTLGLDGDMFVGSALIKMYANGGLLWDARQVFDGMAERDCVLWNVMMDGYVKAGSVSSAVELFGDMRASGCEPNFATLACFLSVSATESDLFFGVQLHTLAVKYGLESEVAVANTLVSMYAKCKCLDDGWKLFGLMPRDDLVTWNGMISGCVQNGFVDQALLLFCDMQKSGIRPDSVTLVSLLPALTDLNGFNQGKELHGYIVRNCVHMDGFLVSALVDIYFKCRAVRMAQSVYDSSKAIDVVIGSTMISGYVLNGMSQEAVKMFRYLLEQGIRPNAVAIASVLPACASMAAMKLGQELHSYALKNAYEGRCYVESALMDMYAKCGRLDLSHYIFSKISAKDEVTWNSMISSFAQNGEPEEALNLFREMCMEGVKYSNVTISSVLSACASLPAIYYGKEIHGVVIKGPIRADLFAESALIDMYGKCGNLEWAHRVFESMPEKNEVSWNSIIASYGAYGLVKESVSLLRHMQEEGFKADHVTFLALVSACAHAGQVQEGLRLFRCMTEEYQIAPRMEHFACMVDLYSRAGKLDKAMELIVDMPFKPDAGIWGALLHACRVHRNVELAEIASQELFKLDPHNSGYYVLMSNINAVAGRWDGVSKVRRLMKDTKVQKIPGYSWVDVNNTSHLFVAADKSHPDSEDIYMSLKSLLLELREEGYIPMPDLCCPTHLDSSTQIFWKLLTLYACKALRISDCIQHPLAGERRRSPSPWNSCSWRWPERRQIA</sequence>
<proteinExistence type="predicted"/>
<dbReference type="FunFam" id="1.25.40.10:FF:001484">
    <property type="entry name" value="Pentatricopeptide repeat-containing protein"/>
    <property type="match status" value="1"/>
</dbReference>
<dbReference type="FunFam" id="1.25.40.10:FF:002017">
    <property type="entry name" value="Pentatricopeptide repeat-containing protein"/>
    <property type="match status" value="1"/>
</dbReference>
<dbReference type="eggNOG" id="KOG4197">
    <property type="taxonomic scope" value="Eukaryota"/>
</dbReference>
<dbReference type="OMA" id="GYIPMPD"/>
<dbReference type="GO" id="GO:0009451">
    <property type="term" value="P:RNA modification"/>
    <property type="evidence" value="ECO:0007669"/>
    <property type="project" value="InterPro"/>
</dbReference>
<dbReference type="InterPro" id="IPR046960">
    <property type="entry name" value="PPR_At4g14850-like_plant"/>
</dbReference>
<dbReference type="Gramene" id="ONIVA10G12730.1">
    <property type="protein sequence ID" value="ONIVA10G12730.1"/>
    <property type="gene ID" value="ONIVA10G12730"/>
</dbReference>
<protein>
    <recommendedName>
        <fullName evidence="6">DYW domain-containing protein</fullName>
    </recommendedName>
</protein>
<reference evidence="4" key="2">
    <citation type="submission" date="2018-04" db="EMBL/GenBank/DDBJ databases">
        <title>OnivRS2 (Oryza nivara Reference Sequence Version 2).</title>
        <authorList>
            <person name="Zhang J."/>
            <person name="Kudrna D."/>
            <person name="Lee S."/>
            <person name="Talag J."/>
            <person name="Rajasekar S."/>
            <person name="Welchert J."/>
            <person name="Hsing Y.-I."/>
            <person name="Wing R.A."/>
        </authorList>
    </citation>
    <scope>NUCLEOTIDE SEQUENCE [LARGE SCALE GENOMIC DNA]</scope>
</reference>
<evidence type="ECO:0000256" key="2">
    <source>
        <dbReference type="ARBA" id="ARBA00022946"/>
    </source>
</evidence>
<feature type="repeat" description="PPR" evidence="3">
    <location>
        <begin position="211"/>
        <end position="245"/>
    </location>
</feature>
<feature type="repeat" description="PPR" evidence="3">
    <location>
        <begin position="413"/>
        <end position="447"/>
    </location>
</feature>
<evidence type="ECO:0000256" key="3">
    <source>
        <dbReference type="PROSITE-ProRule" id="PRU00708"/>
    </source>
</evidence>
<feature type="repeat" description="PPR" evidence="3">
    <location>
        <begin position="650"/>
        <end position="680"/>
    </location>
</feature>
<dbReference type="PROSITE" id="PS51375">
    <property type="entry name" value="PPR"/>
    <property type="match status" value="7"/>
</dbReference>
<dbReference type="GO" id="GO:0003723">
    <property type="term" value="F:RNA binding"/>
    <property type="evidence" value="ECO:0007669"/>
    <property type="project" value="InterPro"/>
</dbReference>
<dbReference type="Proteomes" id="UP000006591">
    <property type="component" value="Chromosome 10"/>
</dbReference>
<dbReference type="AlphaFoldDB" id="A0A0E0ITA9"/>
<dbReference type="FunFam" id="1.25.40.10:FF:000158">
    <property type="entry name" value="pentatricopeptide repeat-containing protein At2g33680"/>
    <property type="match status" value="1"/>
</dbReference>
<dbReference type="InterPro" id="IPR011990">
    <property type="entry name" value="TPR-like_helical_dom_sf"/>
</dbReference>
<feature type="repeat" description="PPR" evidence="3">
    <location>
        <begin position="615"/>
        <end position="649"/>
    </location>
</feature>
<accession>A0A0E0ITA9</accession>
<keyword evidence="1" id="KW-0677">Repeat</keyword>
<keyword evidence="5" id="KW-1185">Reference proteome</keyword>
<dbReference type="Pfam" id="PF01535">
    <property type="entry name" value="PPR"/>
    <property type="match status" value="2"/>
</dbReference>
<organism evidence="4">
    <name type="scientific">Oryza nivara</name>
    <name type="common">Indian wild rice</name>
    <name type="synonym">Oryza sativa f. spontanea</name>
    <dbReference type="NCBI Taxonomy" id="4536"/>
    <lineage>
        <taxon>Eukaryota</taxon>
        <taxon>Viridiplantae</taxon>
        <taxon>Streptophyta</taxon>
        <taxon>Embryophyta</taxon>
        <taxon>Tracheophyta</taxon>
        <taxon>Spermatophyta</taxon>
        <taxon>Magnoliopsida</taxon>
        <taxon>Liliopsida</taxon>
        <taxon>Poales</taxon>
        <taxon>Poaceae</taxon>
        <taxon>BOP clade</taxon>
        <taxon>Oryzoideae</taxon>
        <taxon>Oryzeae</taxon>
        <taxon>Oryzinae</taxon>
        <taxon>Oryza</taxon>
    </lineage>
</organism>
<dbReference type="HOGENOM" id="CLU_002706_15_1_1"/>
<reference evidence="4" key="1">
    <citation type="submission" date="2015-04" db="UniProtKB">
        <authorList>
            <consortium name="EnsemblPlants"/>
        </authorList>
    </citation>
    <scope>IDENTIFICATION</scope>
    <source>
        <strain evidence="4">SL10</strain>
    </source>
</reference>
<dbReference type="Pfam" id="PF13041">
    <property type="entry name" value="PPR_2"/>
    <property type="match status" value="4"/>
</dbReference>
<evidence type="ECO:0008006" key="6">
    <source>
        <dbReference type="Google" id="ProtNLM"/>
    </source>
</evidence>
<feature type="repeat" description="PPR" evidence="3">
    <location>
        <begin position="514"/>
        <end position="548"/>
    </location>
</feature>
<evidence type="ECO:0000313" key="5">
    <source>
        <dbReference type="Proteomes" id="UP000006591"/>
    </source>
</evidence>
<dbReference type="Gene3D" id="1.25.40.10">
    <property type="entry name" value="Tetratricopeptide repeat domain"/>
    <property type="match status" value="5"/>
</dbReference>
<feature type="repeat" description="PPR" evidence="3">
    <location>
        <begin position="312"/>
        <end position="346"/>
    </location>
</feature>